<accession>A0A9D5B6Q0</accession>
<keyword evidence="2" id="KW-1185">Reference proteome</keyword>
<name>A0A9D5B6Q0_PEA</name>
<comment type="caution">
    <text evidence="1">The sequence shown here is derived from an EMBL/GenBank/DDBJ whole genome shotgun (WGS) entry which is preliminary data.</text>
</comment>
<organism evidence="1 2">
    <name type="scientific">Pisum sativum</name>
    <name type="common">Garden pea</name>
    <name type="synonym">Lathyrus oleraceus</name>
    <dbReference type="NCBI Taxonomy" id="3888"/>
    <lineage>
        <taxon>Eukaryota</taxon>
        <taxon>Viridiplantae</taxon>
        <taxon>Streptophyta</taxon>
        <taxon>Embryophyta</taxon>
        <taxon>Tracheophyta</taxon>
        <taxon>Spermatophyta</taxon>
        <taxon>Magnoliopsida</taxon>
        <taxon>eudicotyledons</taxon>
        <taxon>Gunneridae</taxon>
        <taxon>Pentapetalae</taxon>
        <taxon>rosids</taxon>
        <taxon>fabids</taxon>
        <taxon>Fabales</taxon>
        <taxon>Fabaceae</taxon>
        <taxon>Papilionoideae</taxon>
        <taxon>50 kb inversion clade</taxon>
        <taxon>NPAAA clade</taxon>
        <taxon>Hologalegina</taxon>
        <taxon>IRL clade</taxon>
        <taxon>Fabeae</taxon>
        <taxon>Lathyrus</taxon>
    </lineage>
</organism>
<dbReference type="Gramene" id="Psat02G0362100-T1">
    <property type="protein sequence ID" value="KAI5437572.1"/>
    <property type="gene ID" value="KIW84_023621"/>
</dbReference>
<evidence type="ECO:0000313" key="1">
    <source>
        <dbReference type="EMBL" id="KAI5437572.1"/>
    </source>
</evidence>
<proteinExistence type="predicted"/>
<dbReference type="AlphaFoldDB" id="A0A9D5B6Q0"/>
<reference evidence="1 2" key="1">
    <citation type="journal article" date="2022" name="Nat. Genet.">
        <title>Improved pea reference genome and pan-genome highlight genomic features and evolutionary characteristics.</title>
        <authorList>
            <person name="Yang T."/>
            <person name="Liu R."/>
            <person name="Luo Y."/>
            <person name="Hu S."/>
            <person name="Wang D."/>
            <person name="Wang C."/>
            <person name="Pandey M.K."/>
            <person name="Ge S."/>
            <person name="Xu Q."/>
            <person name="Li N."/>
            <person name="Li G."/>
            <person name="Huang Y."/>
            <person name="Saxena R.K."/>
            <person name="Ji Y."/>
            <person name="Li M."/>
            <person name="Yan X."/>
            <person name="He Y."/>
            <person name="Liu Y."/>
            <person name="Wang X."/>
            <person name="Xiang C."/>
            <person name="Varshney R.K."/>
            <person name="Ding H."/>
            <person name="Gao S."/>
            <person name="Zong X."/>
        </authorList>
    </citation>
    <scope>NUCLEOTIDE SEQUENCE [LARGE SCALE GENOMIC DNA]</scope>
    <source>
        <strain evidence="1 2">cv. Zhongwan 6</strain>
    </source>
</reference>
<evidence type="ECO:0000313" key="2">
    <source>
        <dbReference type="Proteomes" id="UP001058974"/>
    </source>
</evidence>
<dbReference type="Proteomes" id="UP001058974">
    <property type="component" value="Chromosome 2"/>
</dbReference>
<gene>
    <name evidence="1" type="ORF">KIW84_023621</name>
</gene>
<protein>
    <submittedName>
        <fullName evidence="1">Uncharacterized protein</fullName>
    </submittedName>
</protein>
<sequence length="101" mass="11511">MTMSMSKIGISKFLVVAAGVGYSGNVLIKNGTLSYLIQRLQLVGKRLLKWDQAEVENENADSAHKEPTKKRNLKKSLQERILTIKKNEKYFMIKKECTLSH</sequence>
<dbReference type="EMBL" id="JAMSHJ010000002">
    <property type="protein sequence ID" value="KAI5437572.1"/>
    <property type="molecule type" value="Genomic_DNA"/>
</dbReference>